<dbReference type="AlphaFoldDB" id="A0A8H6YLI7"/>
<gene>
    <name evidence="5" type="ORF">MVEN_00740900</name>
</gene>
<evidence type="ECO:0000313" key="6">
    <source>
        <dbReference type="Proteomes" id="UP000620124"/>
    </source>
</evidence>
<feature type="domain" description="Peptidase S33 tripeptidyl aminopeptidase-like C-terminal" evidence="4">
    <location>
        <begin position="427"/>
        <end position="526"/>
    </location>
</feature>
<proteinExistence type="inferred from homology"/>
<comment type="caution">
    <text evidence="5">The sequence shown here is derived from an EMBL/GenBank/DDBJ whole genome shotgun (WGS) entry which is preliminary data.</text>
</comment>
<keyword evidence="6" id="KW-1185">Reference proteome</keyword>
<dbReference type="EMBL" id="JACAZI010000005">
    <property type="protein sequence ID" value="KAF7360125.1"/>
    <property type="molecule type" value="Genomic_DNA"/>
</dbReference>
<evidence type="ECO:0000256" key="2">
    <source>
        <dbReference type="ARBA" id="ARBA00022801"/>
    </source>
</evidence>
<dbReference type="GO" id="GO:0016787">
    <property type="term" value="F:hydrolase activity"/>
    <property type="evidence" value="ECO:0007669"/>
    <property type="project" value="UniProtKB-KW"/>
</dbReference>
<organism evidence="5 6">
    <name type="scientific">Mycena venus</name>
    <dbReference type="NCBI Taxonomy" id="2733690"/>
    <lineage>
        <taxon>Eukaryota</taxon>
        <taxon>Fungi</taxon>
        <taxon>Dikarya</taxon>
        <taxon>Basidiomycota</taxon>
        <taxon>Agaricomycotina</taxon>
        <taxon>Agaricomycetes</taxon>
        <taxon>Agaricomycetidae</taxon>
        <taxon>Agaricales</taxon>
        <taxon>Marasmiineae</taxon>
        <taxon>Mycenaceae</taxon>
        <taxon>Mycena</taxon>
    </lineage>
</organism>
<dbReference type="Gene3D" id="3.40.50.1820">
    <property type="entry name" value="alpha/beta hydrolase"/>
    <property type="match status" value="1"/>
</dbReference>
<dbReference type="SUPFAM" id="SSF53474">
    <property type="entry name" value="alpha/beta-Hydrolases"/>
    <property type="match status" value="1"/>
</dbReference>
<protein>
    <recommendedName>
        <fullName evidence="7">AB hydrolase-1 domain-containing protein</fullName>
    </recommendedName>
</protein>
<evidence type="ECO:0008006" key="7">
    <source>
        <dbReference type="Google" id="ProtNLM"/>
    </source>
</evidence>
<dbReference type="Pfam" id="PF08386">
    <property type="entry name" value="Abhydrolase_4"/>
    <property type="match status" value="1"/>
</dbReference>
<dbReference type="InterPro" id="IPR029058">
    <property type="entry name" value="AB_hydrolase_fold"/>
</dbReference>
<evidence type="ECO:0000259" key="4">
    <source>
        <dbReference type="Pfam" id="PF08386"/>
    </source>
</evidence>
<dbReference type="OrthoDB" id="425534at2759"/>
<comment type="similarity">
    <text evidence="1">Belongs to the peptidase S33 family.</text>
</comment>
<dbReference type="PANTHER" id="PTHR43248">
    <property type="entry name" value="2-SUCCINYL-6-HYDROXY-2,4-CYCLOHEXADIENE-1-CARBOXYLATE SYNTHASE"/>
    <property type="match status" value="1"/>
</dbReference>
<reference evidence="5" key="1">
    <citation type="submission" date="2020-05" db="EMBL/GenBank/DDBJ databases">
        <title>Mycena genomes resolve the evolution of fungal bioluminescence.</title>
        <authorList>
            <person name="Tsai I.J."/>
        </authorList>
    </citation>
    <scope>NUCLEOTIDE SEQUENCE</scope>
    <source>
        <strain evidence="5">CCC161011</strain>
    </source>
</reference>
<evidence type="ECO:0000313" key="5">
    <source>
        <dbReference type="EMBL" id="KAF7360125.1"/>
    </source>
</evidence>
<accession>A0A8H6YLI7</accession>
<sequence length="575" mass="63036">MTSAYRKLFIWVVLAGLGLVFLIKPDFHRLALVDYGISEDVVTKVEFSWADVVPSDKLEWTDCYSAHQCARLNVPLNYSEPKGEKAIIAITRYPAAVPVDSPLYRGPILFNPGGPGGSGVDLIAIAGSTFARILGPEFDIIGFDPRGVARSSPRVSFFETDMERAMWGNPSLKELNASSDALGRFWARAQVINRLVNERGSFQHINTDNTARDMLQIVRAHGRERLQYWGFSYGSVLGAVFAAMFPDKVERIVIDGVVDAENYFDALWSNNLLDADKALQTFFDGCFAAGPDGCSFWAPGVEAISRNLTALYSHVRKHPIPLRTPLGYGLVDYDFLHTVIFVCLYSPQLTFSGLADALAALARGEESLPVDLFPPSAVECSCDPTEHQFDSVADSQVAIICNDGRAVPSGFDEAEKHYQMMAPTSSWGSLLASVRIMCSGWPDISKEHFQGPVTGNTSNPILVIGNTAGKRVPLVAKKMSTAFPESVVLTQDCPGHTSLAAPSLCTWGYIRQYFLNGTLPDEGTVCPVLGSLFPDGKLQKQDSEQTVFFSAHREVLKAFRTVHSRSLVMKSNLLL</sequence>
<dbReference type="Proteomes" id="UP000620124">
    <property type="component" value="Unassembled WGS sequence"/>
</dbReference>
<evidence type="ECO:0000259" key="3">
    <source>
        <dbReference type="Pfam" id="PF00561"/>
    </source>
</evidence>
<dbReference type="InterPro" id="IPR051601">
    <property type="entry name" value="Serine_prot/Carboxylest_S33"/>
</dbReference>
<keyword evidence="2" id="KW-0378">Hydrolase</keyword>
<evidence type="ECO:0000256" key="1">
    <source>
        <dbReference type="ARBA" id="ARBA00010088"/>
    </source>
</evidence>
<dbReference type="Pfam" id="PF00561">
    <property type="entry name" value="Abhydrolase_1"/>
    <property type="match status" value="1"/>
</dbReference>
<feature type="domain" description="AB hydrolase-1" evidence="3">
    <location>
        <begin position="107"/>
        <end position="287"/>
    </location>
</feature>
<name>A0A8H6YLI7_9AGAR</name>
<dbReference type="InterPro" id="IPR013595">
    <property type="entry name" value="Pept_S33_TAP-like_C"/>
</dbReference>
<dbReference type="InterPro" id="IPR000073">
    <property type="entry name" value="AB_hydrolase_1"/>
</dbReference>
<dbReference type="PANTHER" id="PTHR43248:SF25">
    <property type="entry name" value="AB HYDROLASE-1 DOMAIN-CONTAINING PROTEIN-RELATED"/>
    <property type="match status" value="1"/>
</dbReference>